<keyword evidence="2" id="KW-1185">Reference proteome</keyword>
<evidence type="ECO:0000313" key="2">
    <source>
        <dbReference type="Proteomes" id="UP000001542"/>
    </source>
</evidence>
<dbReference type="RefSeq" id="XP_001308053.1">
    <property type="nucleotide sequence ID" value="XM_001308052.1"/>
</dbReference>
<dbReference type="AlphaFoldDB" id="A2FJ08"/>
<gene>
    <name evidence="1" type="ORF">TVAG_033430</name>
</gene>
<evidence type="ECO:0000313" key="1">
    <source>
        <dbReference type="EMBL" id="EAX95123.1"/>
    </source>
</evidence>
<accession>A2FJ08</accession>
<evidence type="ECO:0008006" key="3">
    <source>
        <dbReference type="Google" id="ProtNLM"/>
    </source>
</evidence>
<dbReference type="VEuPathDB" id="TrichDB:TVAGG3_0611450"/>
<dbReference type="Pfam" id="PF10974">
    <property type="entry name" value="DUF2804"/>
    <property type="match status" value="1"/>
</dbReference>
<reference evidence="1" key="2">
    <citation type="journal article" date="2007" name="Science">
        <title>Draft genome sequence of the sexually transmitted pathogen Trichomonas vaginalis.</title>
        <authorList>
            <person name="Carlton J.M."/>
            <person name="Hirt R.P."/>
            <person name="Silva J.C."/>
            <person name="Delcher A.L."/>
            <person name="Schatz M."/>
            <person name="Zhao Q."/>
            <person name="Wortman J.R."/>
            <person name="Bidwell S.L."/>
            <person name="Alsmark U.C.M."/>
            <person name="Besteiro S."/>
            <person name="Sicheritz-Ponten T."/>
            <person name="Noel C.J."/>
            <person name="Dacks J.B."/>
            <person name="Foster P.G."/>
            <person name="Simillion C."/>
            <person name="Van de Peer Y."/>
            <person name="Miranda-Saavedra D."/>
            <person name="Barton G.J."/>
            <person name="Westrop G.D."/>
            <person name="Mueller S."/>
            <person name="Dessi D."/>
            <person name="Fiori P.L."/>
            <person name="Ren Q."/>
            <person name="Paulsen I."/>
            <person name="Zhang H."/>
            <person name="Bastida-Corcuera F.D."/>
            <person name="Simoes-Barbosa A."/>
            <person name="Brown M.T."/>
            <person name="Hayes R.D."/>
            <person name="Mukherjee M."/>
            <person name="Okumura C.Y."/>
            <person name="Schneider R."/>
            <person name="Smith A.J."/>
            <person name="Vanacova S."/>
            <person name="Villalvazo M."/>
            <person name="Haas B.J."/>
            <person name="Pertea M."/>
            <person name="Feldblyum T.V."/>
            <person name="Utterback T.R."/>
            <person name="Shu C.L."/>
            <person name="Osoegawa K."/>
            <person name="de Jong P.J."/>
            <person name="Hrdy I."/>
            <person name="Horvathova L."/>
            <person name="Zubacova Z."/>
            <person name="Dolezal P."/>
            <person name="Malik S.B."/>
            <person name="Logsdon J.M. Jr."/>
            <person name="Henze K."/>
            <person name="Gupta A."/>
            <person name="Wang C.C."/>
            <person name="Dunne R.L."/>
            <person name="Upcroft J.A."/>
            <person name="Upcroft P."/>
            <person name="White O."/>
            <person name="Salzberg S.L."/>
            <person name="Tang P."/>
            <person name="Chiu C.-H."/>
            <person name="Lee Y.-S."/>
            <person name="Embley T.M."/>
            <person name="Coombs G.H."/>
            <person name="Mottram J.C."/>
            <person name="Tachezy J."/>
            <person name="Fraser-Liggett C.M."/>
            <person name="Johnson P.J."/>
        </authorList>
    </citation>
    <scope>NUCLEOTIDE SEQUENCE [LARGE SCALE GENOMIC DNA]</scope>
    <source>
        <strain evidence="1">G3</strain>
    </source>
</reference>
<dbReference type="eggNOG" id="ENOG502S8EC">
    <property type="taxonomic scope" value="Eukaryota"/>
</dbReference>
<dbReference type="PANTHER" id="PTHR35868:SF3">
    <property type="entry name" value="DUF2804 DOMAIN-CONTAINING PROTEIN"/>
    <property type="match status" value="1"/>
</dbReference>
<protein>
    <recommendedName>
        <fullName evidence="3">DUF2804 domain-containing protein</fullName>
    </recommendedName>
</protein>
<dbReference type="KEGG" id="tva:4752867"/>
<dbReference type="InParanoid" id="A2FJ08"/>
<dbReference type="PANTHER" id="PTHR35868">
    <property type="entry name" value="DUF2804 DOMAIN-CONTAINING PROTEIN-RELATED"/>
    <property type="match status" value="1"/>
</dbReference>
<proteinExistence type="predicted"/>
<sequence>MTCLKATATFILLSGMFLLIANIFSGVGVEHTPKFKEPMQIEQKEQDENLFRNGTTKYEGWARHPIWRYMRSFVKANPLRIKEWDYYATYIAPLNIYICTTVSDLGYIGLYSLSVIDLNEKKFSQKDRFTPLPLGTIRLPPTSLHEHTLTYNGIGLQMRIQKYHHVRRLQVNSSGIVLPNGQKGIYIDLHMHHPTGNESLNIQTSWAHNRYNFYMNEKVNGMPTYGSVVMGDQTYNITNGSYTVLDFGRGYWPYSSTWYWGSATGVLDDGQKIGFNLGYGFSDRTPASENCIFYKGKIHKLSEIEFHIPSNPMDTWTITSDNGHFEGKFTPIVLRHADSNLLVLRSLQNQYFGNYSGTLKLTNGREIKFENIPGFAEKVYSRW</sequence>
<dbReference type="EMBL" id="DS113823">
    <property type="protein sequence ID" value="EAX95123.1"/>
    <property type="molecule type" value="Genomic_DNA"/>
</dbReference>
<reference evidence="1" key="1">
    <citation type="submission" date="2006-10" db="EMBL/GenBank/DDBJ databases">
        <authorList>
            <person name="Amadeo P."/>
            <person name="Zhao Q."/>
            <person name="Wortman J."/>
            <person name="Fraser-Liggett C."/>
            <person name="Carlton J."/>
        </authorList>
    </citation>
    <scope>NUCLEOTIDE SEQUENCE</scope>
    <source>
        <strain evidence="1">G3</strain>
    </source>
</reference>
<dbReference type="InterPro" id="IPR021243">
    <property type="entry name" value="DUF2804"/>
</dbReference>
<name>A2FJ08_TRIV3</name>
<dbReference type="Proteomes" id="UP000001542">
    <property type="component" value="Unassembled WGS sequence"/>
</dbReference>
<dbReference type="OMA" id="TAWRWAF"/>
<organism evidence="1 2">
    <name type="scientific">Trichomonas vaginalis (strain ATCC PRA-98 / G3)</name>
    <dbReference type="NCBI Taxonomy" id="412133"/>
    <lineage>
        <taxon>Eukaryota</taxon>
        <taxon>Metamonada</taxon>
        <taxon>Parabasalia</taxon>
        <taxon>Trichomonadida</taxon>
        <taxon>Trichomonadidae</taxon>
        <taxon>Trichomonas</taxon>
    </lineage>
</organism>
<dbReference type="OrthoDB" id="4763727at2759"/>
<dbReference type="VEuPathDB" id="TrichDB:TVAG_033430"/>